<evidence type="ECO:0000259" key="1">
    <source>
        <dbReference type="Pfam" id="PF07862"/>
    </source>
</evidence>
<organism evidence="2 3">
    <name type="scientific">Iningainema tapete BLCC-T55</name>
    <dbReference type="NCBI Taxonomy" id="2748662"/>
    <lineage>
        <taxon>Bacteria</taxon>
        <taxon>Bacillati</taxon>
        <taxon>Cyanobacteriota</taxon>
        <taxon>Cyanophyceae</taxon>
        <taxon>Nostocales</taxon>
        <taxon>Scytonemataceae</taxon>
        <taxon>Iningainema tapete</taxon>
    </lineage>
</organism>
<sequence>MVQQHASQLFKAVKQDQALKERLKAASEPEAFIKIAKERGYNFTVQELETELSNLSSEELAAIVNPGMSPRFHIHPR</sequence>
<dbReference type="Proteomes" id="UP000629098">
    <property type="component" value="Unassembled WGS sequence"/>
</dbReference>
<dbReference type="RefSeq" id="WP_190830114.1">
    <property type="nucleotide sequence ID" value="NZ_CAWPPI010000060.1"/>
</dbReference>
<feature type="domain" description="Nif11" evidence="1">
    <location>
        <begin position="1"/>
        <end position="48"/>
    </location>
</feature>
<dbReference type="NCBIfam" id="TIGR03798">
    <property type="entry name" value="leader_Nif11"/>
    <property type="match status" value="1"/>
</dbReference>
<comment type="caution">
    <text evidence="2">The sequence shown here is derived from an EMBL/GenBank/DDBJ whole genome shotgun (WGS) entry which is preliminary data.</text>
</comment>
<dbReference type="AlphaFoldDB" id="A0A8J6XTU9"/>
<protein>
    <submittedName>
        <fullName evidence="2">Nif11-like leader peptide family natural product</fullName>
    </submittedName>
</protein>
<dbReference type="InterPro" id="IPR022516">
    <property type="entry name" value="CHP03798_Ocin"/>
</dbReference>
<proteinExistence type="predicted"/>
<dbReference type="Pfam" id="PF07862">
    <property type="entry name" value="Nif11"/>
    <property type="match status" value="1"/>
</dbReference>
<dbReference type="InterPro" id="IPR012903">
    <property type="entry name" value="Nif11"/>
</dbReference>
<accession>A0A8J6XTU9</accession>
<evidence type="ECO:0000313" key="2">
    <source>
        <dbReference type="EMBL" id="MBD2773773.1"/>
    </source>
</evidence>
<reference evidence="2" key="1">
    <citation type="submission" date="2020-09" db="EMBL/GenBank/DDBJ databases">
        <title>Iningainema tapete sp. nov. (Scytonemataceae, Cyanobacteria) from greenhouses in central Florida (USA) produces two types of nodularin with biosynthetic potential for microcystin-LR and anabaenopeptins.</title>
        <authorList>
            <person name="Berthold D.E."/>
            <person name="Lefler F.W."/>
            <person name="Huang I.-S."/>
            <person name="Abdulla H."/>
            <person name="Zimba P.V."/>
            <person name="Laughinghouse H.D. IV."/>
        </authorList>
    </citation>
    <scope>NUCLEOTIDE SEQUENCE</scope>
    <source>
        <strain evidence="2">BLCCT55</strain>
    </source>
</reference>
<dbReference type="EMBL" id="JACXAE010000060">
    <property type="protein sequence ID" value="MBD2773773.1"/>
    <property type="molecule type" value="Genomic_DNA"/>
</dbReference>
<gene>
    <name evidence="2" type="ORF">ICL16_17265</name>
</gene>
<evidence type="ECO:0000313" key="3">
    <source>
        <dbReference type="Proteomes" id="UP000629098"/>
    </source>
</evidence>
<keyword evidence="3" id="KW-1185">Reference proteome</keyword>
<name>A0A8J6XTU9_9CYAN</name>